<dbReference type="RefSeq" id="WP_165001916.1">
    <property type="nucleotide sequence ID" value="NZ_CP064955.1"/>
</dbReference>
<dbReference type="KEGG" id="cqn:G7Y29_03000"/>
<dbReference type="AlphaFoldDB" id="A0A7T0KPC8"/>
<organism evidence="1 2">
    <name type="scientific">Corynebacterium qintianiae</name>
    <dbReference type="NCBI Taxonomy" id="2709392"/>
    <lineage>
        <taxon>Bacteria</taxon>
        <taxon>Bacillati</taxon>
        <taxon>Actinomycetota</taxon>
        <taxon>Actinomycetes</taxon>
        <taxon>Mycobacteriales</taxon>
        <taxon>Corynebacteriaceae</taxon>
        <taxon>Corynebacterium</taxon>
    </lineage>
</organism>
<name>A0A7T0KPC8_9CORY</name>
<accession>A0A7T0KPC8</accession>
<dbReference type="InterPro" id="IPR053847">
    <property type="entry name" value="DUF6928"/>
</dbReference>
<gene>
    <name evidence="1" type="ORF">G7Y29_03000</name>
</gene>
<evidence type="ECO:0000313" key="2">
    <source>
        <dbReference type="Proteomes" id="UP000594586"/>
    </source>
</evidence>
<proteinExistence type="predicted"/>
<dbReference type="Pfam" id="PF21997">
    <property type="entry name" value="DUF6928"/>
    <property type="match status" value="1"/>
</dbReference>
<protein>
    <submittedName>
        <fullName evidence="1">Uncharacterized protein</fullName>
    </submittedName>
</protein>
<keyword evidence="2" id="KW-1185">Reference proteome</keyword>
<dbReference type="EMBL" id="CP064955">
    <property type="protein sequence ID" value="QPK83779.1"/>
    <property type="molecule type" value="Genomic_DNA"/>
</dbReference>
<reference evidence="1 2" key="1">
    <citation type="submission" date="2020-11" db="EMBL/GenBank/DDBJ databases">
        <title>Corynebacterium sp. MC1420.</title>
        <authorList>
            <person name="Zhou J."/>
        </authorList>
    </citation>
    <scope>NUCLEOTIDE SEQUENCE [LARGE SCALE GENOMIC DNA]</scope>
    <source>
        <strain evidence="1 2">MC1420</strain>
    </source>
</reference>
<dbReference type="Proteomes" id="UP000594586">
    <property type="component" value="Chromosome"/>
</dbReference>
<sequence>MPFPSVVTFWFVDAAEPGEVLSAEPKADRGFGRKLLAQINPAWPITPIGEFPLNRSSRPGRAEFYIAGYPGVAVVQTFVPDVETVSDTANFLRTALPSADTYIFAEGTDSDFAGFAHFSGDELRRAFASTRDVVAEDVGLPEPFEAPYWAGETAEQLGGISLPFVPKELTRAAQESWIGVEVTPEGPDLNVVGYAVDGRPEPRIAAPAPATKSVAQVASRFAEKDKGYDDYVAPDTEEDGGEFAELADASLAAAKRVGRTLSRRARAFVAGVKERIRHSDRG</sequence>
<evidence type="ECO:0000313" key="1">
    <source>
        <dbReference type="EMBL" id="QPK83779.1"/>
    </source>
</evidence>